<evidence type="ECO:0000256" key="1">
    <source>
        <dbReference type="SAM" id="Coils"/>
    </source>
</evidence>
<dbReference type="EMBL" id="JBJQND010000018">
    <property type="protein sequence ID" value="KAL3837169.1"/>
    <property type="molecule type" value="Genomic_DNA"/>
</dbReference>
<comment type="caution">
    <text evidence="3">The sequence shown here is derived from an EMBL/GenBank/DDBJ whole genome shotgun (WGS) entry which is preliminary data.</text>
</comment>
<keyword evidence="4" id="KW-1185">Reference proteome</keyword>
<feature type="coiled-coil region" evidence="1">
    <location>
        <begin position="668"/>
        <end position="713"/>
    </location>
</feature>
<evidence type="ECO:0008006" key="5">
    <source>
        <dbReference type="Google" id="ProtNLM"/>
    </source>
</evidence>
<name>A0ABD3TJE4_SINWO</name>
<evidence type="ECO:0000256" key="2">
    <source>
        <dbReference type="SAM" id="MobiDB-lite"/>
    </source>
</evidence>
<dbReference type="PANTHER" id="PTHR31935">
    <property type="entry name" value="COILED-COIL DOMAIN-CONTAINING PROTEIN 13"/>
    <property type="match status" value="1"/>
</dbReference>
<feature type="compositionally biased region" description="Low complexity" evidence="2">
    <location>
        <begin position="537"/>
        <end position="548"/>
    </location>
</feature>
<dbReference type="AlphaFoldDB" id="A0ABD3TJE4"/>
<proteinExistence type="predicted"/>
<feature type="compositionally biased region" description="Low complexity" evidence="2">
    <location>
        <begin position="642"/>
        <end position="652"/>
    </location>
</feature>
<dbReference type="Gene3D" id="1.20.5.170">
    <property type="match status" value="1"/>
</dbReference>
<accession>A0ABD3TJE4</accession>
<feature type="region of interest" description="Disordered" evidence="2">
    <location>
        <begin position="19"/>
        <end position="42"/>
    </location>
</feature>
<feature type="coiled-coil region" evidence="1">
    <location>
        <begin position="125"/>
        <end position="166"/>
    </location>
</feature>
<reference evidence="3 4" key="1">
    <citation type="submission" date="2024-11" db="EMBL/GenBank/DDBJ databases">
        <title>Chromosome-level genome assembly of the freshwater bivalve Anodonta woodiana.</title>
        <authorList>
            <person name="Chen X."/>
        </authorList>
    </citation>
    <scope>NUCLEOTIDE SEQUENCE [LARGE SCALE GENOMIC DNA]</scope>
    <source>
        <strain evidence="3">MN2024</strain>
        <tissue evidence="3">Gills</tissue>
    </source>
</reference>
<sequence>MESTDESLKKQFQLLQEQQQKKLLRRKQRKEEREKSAMSAVSASSTAFGIDDNLNLKLSEPPKINNNYLSEELVDLLNNQIRELKDENGRAYRLLSERDFEIRNLKKKWEEEKAAMAAAGGPVTNETAGLKIVELSKKVRELTAELESEKTKSKQLSKKCHDFQQQLSNITTETRTMTNSSTSLRSIQLDEKPEGEIDVKGLQEKLKQTESKLLDFKNQCSSLKQELNKAQKALQDEVGDNVSVQTCLNGSSNWRGRAQQILALHKRVEELKSQLESQKVSGEGDIDDLTGDSTSARRKTAIDKQREQQRKTEKERKEAQEKQTAEMKALEEENSSLKQKLDASKTRNKVLSNEMKANKQQLQTLLQKGQHDDELIEALMKQQTQLRQMLDDATRAQHEVMNKNQEKLTEMAAKTQHDNNIVEQLKKIVQEKEGKVKHLEQEIHQLKLNHLHKTQMEGVDSLFYPRPIRQQPSGIPVRQQSTLSSRPSTAGNDVVELEFTVDSATPTPQSRLSERPPSGKSTSVGESQGAGDLSWVPPSRKSNSRPPSGLNNADRQQLVDLQHQCQEHVTSAKVAEVEREKLMELVQVLQSRLDEANKKYNDCQNELIQQRRKNVQLEKQSGKAKLDGKGAGGMSARKKSTAKSSLSASVTSMPTSNEEEQLTTVTSVEELQINLEIQRDENEALKAALQSTLKAKEEDLKMYNTMIEETKKVFLQALRQYKQNVVGT</sequence>
<feature type="compositionally biased region" description="Basic and acidic residues" evidence="2">
    <location>
        <begin position="300"/>
        <end position="331"/>
    </location>
</feature>
<feature type="region of interest" description="Disordered" evidence="2">
    <location>
        <begin position="275"/>
        <end position="347"/>
    </location>
</feature>
<feature type="region of interest" description="Disordered" evidence="2">
    <location>
        <begin position="614"/>
        <end position="663"/>
    </location>
</feature>
<dbReference type="Proteomes" id="UP001634394">
    <property type="component" value="Unassembled WGS sequence"/>
</dbReference>
<evidence type="ECO:0000313" key="3">
    <source>
        <dbReference type="EMBL" id="KAL3837169.1"/>
    </source>
</evidence>
<feature type="compositionally biased region" description="Polar residues" evidence="2">
    <location>
        <begin position="502"/>
        <end position="511"/>
    </location>
</feature>
<feature type="region of interest" description="Disordered" evidence="2">
    <location>
        <begin position="466"/>
        <end position="552"/>
    </location>
</feature>
<dbReference type="InterPro" id="IPR038929">
    <property type="entry name" value="CCDC13"/>
</dbReference>
<organism evidence="3 4">
    <name type="scientific">Sinanodonta woodiana</name>
    <name type="common">Chinese pond mussel</name>
    <name type="synonym">Anodonta woodiana</name>
    <dbReference type="NCBI Taxonomy" id="1069815"/>
    <lineage>
        <taxon>Eukaryota</taxon>
        <taxon>Metazoa</taxon>
        <taxon>Spiralia</taxon>
        <taxon>Lophotrochozoa</taxon>
        <taxon>Mollusca</taxon>
        <taxon>Bivalvia</taxon>
        <taxon>Autobranchia</taxon>
        <taxon>Heteroconchia</taxon>
        <taxon>Palaeoheterodonta</taxon>
        <taxon>Unionida</taxon>
        <taxon>Unionoidea</taxon>
        <taxon>Unionidae</taxon>
        <taxon>Unioninae</taxon>
        <taxon>Sinanodonta</taxon>
    </lineage>
</organism>
<feature type="compositionally biased region" description="Polar residues" evidence="2">
    <location>
        <begin position="470"/>
        <end position="491"/>
    </location>
</feature>
<keyword evidence="1" id="KW-0175">Coiled coil</keyword>
<dbReference type="PANTHER" id="PTHR31935:SF1">
    <property type="entry name" value="COILED-COIL DOMAIN-CONTAINING PROTEIN 13"/>
    <property type="match status" value="1"/>
</dbReference>
<gene>
    <name evidence="3" type="ORF">ACJMK2_022545</name>
</gene>
<evidence type="ECO:0000313" key="4">
    <source>
        <dbReference type="Proteomes" id="UP001634394"/>
    </source>
</evidence>
<protein>
    <recommendedName>
        <fullName evidence="5">Coiled-coil domain-containing protein 13</fullName>
    </recommendedName>
</protein>